<sequence>MASSSNWVYINSNDGDIIHSNEHIQSKSFVESDQSNAVDAGANQTSDSSTKHDQSNAVDAGAIQKPDFFEKTEGDEVYDDAESLMPENDTNKNENENISKTNIANEVMSNTDHMTPQLGSAMRTNFKMHLFMLRYAKSSDKLNLEWHFVDRKFPFAQTMLLASIDNKKLHMFSLELELTRDNFGWLLVLDKNKLHRITTYQLKLSDFDDKDGKRVLRDPLQYSHEFLFDVHFQTIYFQSPPGSDIPFWNQLCLFTCFFLQQSTYDRFNDFIIQFKAAMYGRTFVRDCCEDFFKECNKYVADSLKRSTNKPNGIKQIIRMIGLVPINKQNFGLPNTSTENFTNVIMSEFTKHLKDVISSLAEDEWNSFRDGMVTLICIQLLSQTFKKSNTSPLEVLLNASIQPERLEIIKRLLNFIKNINGDRNIPEPIWFELLVLDSSDNLIKTIPIEIISFEVYVRCATKVVPALAQFDNFINRLSSHFDDAVKQNQFSIDLKNITFLLSFLRNQSSDDANPDLKTIRSIIDASTTLRNKIKVYMSTLNVTINEFNSIRDIFILSNESSVLFHIKRKEFLLKLLTNDKNLRSVDFYTRWFLAFMAPDKNKRSMLDDDEFKELLKVWTKCVAHRPDTIVTILKEINVLISAMGDHPCSSHFIEYMVDLCFQQKSIIEQIEQSVLLVQSPKFLNEFKLKYKTNVLDVYQNSLKELTNQINPLRILIRIDVATKYQHAFLRELIQMACEDIKIDDEEILQDLFYKPDYQTFTYVALFHSSFETIHIRQCIVDRLLAQSLSWEEIGMRWDQLFAWTHYTYQQRVVADKVWALIREVSSKQFEIDKLINTENDKMQEKLKIIEIIPSCLDIYCSNATDKQHYKDLLQNIANSFTEKIVRTVVIPNEIEQFVPIAKRLHPYSKSTVWHLFRQQPLTLLPPATDTNVQEIPAPITCHGLLTQANETFNLFTARLNDICANWKTLSISSWIHLFPDERYIDYDLRILEPLLDAVVTPILKQILDFWTGRENLICICQGIVSLLAYLKVPIDDETHLLFDSIVQLDKTKTGDDFYKVCENFSKNYSNKYLPQVLNLIGQYKTSDELITFLHKLAATDADNLLEAVNDWDETLISTKTVLDLVLIKTFLDRVYAKIDLLRKQQPMQDEIHRIILCFEEVQKDDEFKSIIQYFESCSKLLSSIKRVYMDLTNKEQSKRRRIFDIVQKVCFGFVRLPVNTHGRIEHRFDVFIKEQAMHYADLSELCDRARLIEYSSNSTNKMKKDLEQEIRELRLFVGMVAVIETILTNLTSLNMTGHPFVLDFLSPNTEFTCITGNYQKLSEFSSSLEKLLTDWEKDLCSMYQQNIDLTYFSNQQIWMVEDYLYNQASASDDNPGYHLLTFIDIEPRQIETTFLTKRSEQPNERLKNIARILTVQRAKQTKAIEVKNLSLNKILVVETSYEGILRGILSLFQLTKEQPQVHHIFYCSDTTSWTEMRAFAYRCFYSQGALHQLIRPELLSALVQDQFTRFLHKLVKQQPERLFRLGIVTTAPTAHLQLVNGLKALQIVSTIQDQYLLDKIALQDVIKELIKGNSTLVTSHIAGLGKSTYIRDEIQRNRKLYIKFSINGSINVDTLAKRLRALEKKMTSADVALHIDIGVVDNIQQLNELLYCLLLFRGFRLGQEAAYIPANIPIYIELDSSPHSLTAHAKIIVLQFLPCHHIETMNIGQLKVANMASIQLVTNYLQAIDDETIITQSIGNGYITQFDAKKCIELLQKHFLKEKNKDYVTWTQLSIFISVYESLFDGFSQCGHFIVEIMKEVNNTQLRINILQTLLQSSDQFTSLSVESVRKNQRSTEEDPATFSDAIVRWDKSQLFTVVFSDSHDPLFVYKTVDSVSQSLKNEFNIFNQVLAQNGLPQQNLLPDYNKLTHAEFFLKLASLSKKYYSKSICPRCFTQFENDICNCTNCPTNDVLCDPRKAKSEDVDKIIQRMGEKIQSEYVLTADNYIKMLLIYLRVQSNIPVLIMGETGCGKTALIQFLCQQILDDELAIFRIHAGISSEKIIDTMNSFIDKANKCSKINSNKRLWVFLDEFNTTPSIGLFKEITCERTLLGEPLPKNLVILGACNPQRHKNPKATFDDDIGIKKDRYETQRLAHIVGSMSLLYTVVSIPETMLEYVWDYGYLDPKTETKYVRAMLNSCEKLNSDSSWFEKTAVLIKISQQFFREYEDISSVSLRDVARFCRLYNWFLKSICIREGEVQLSTDLTNVLNRATLVALSLCYFFRLNGQTERESYTKAVQQVLTADNNYTGKPLVETLRSEQEKLVNLMELPSGTATNRALTDNIFVLIACIINRIPVILCGKPGCSKTSSVQIVISNLKGKKSKNEYFQTLPELVPVSYQGSQNCTSDSIDKVFERADKYLKAKNETELLPVIVFDEIGLAELSAHNPLKVLHSELEVETCRHGFVGLSNWRLDASKMNRALYLACPDPDVNDLQLTAKTILKSMTSTHDQVARIDNRIIDSLAAAYFDLYEHIRVQTQYNNYFGLRDFYSLIKGVVRELIQCKENDNIYEKTRRQITVNFDGSFDGSHYMWEHFCQHFNAMYLYEQYKASPTFNQILDQCMSSRTGRYLMLIGENENVIDYAEHYILKKFQPPPVRTLVGSSFSGDLIEGAAYTEQYNYRVLMDIILYAETPVTLIMRRMGHLYDNLYDLFNQSFAVSGNKQFCRIPLGPLYHPRCLVHENFYCVVFVRQQDLIKCDPPFLNRFEKHVINMESLVHRRHWTLASNLISWITKLLPTDINKRFPLPQHLFVDYSDDFICNLVIDACTHSEITTEDSLEYNDDDTNVVMSFCKKRLLQTSSFDLPLIMSLKQSDESQALIDEYYEFHENVSFANLIEQALELEVINNQVIYTYTQLYHAIDSIKIGDSIEEIKLSNFKTELEVTNKIKEHYRSKTIRILLIRIDYHEEHEHILLLKHILLNEHISQSDCGVWLIFHLQRNLLNQIDNDVIFNGWPSIMINNLNDNKLIPKDILSNSSYLEFVTNPTCRVSGSSLNDLIGRCLTKIRYTVANQQHKHKISDHRNRIIDSFTRPIEKDESEKKLRTIVEDWLSKLMQTVPFSNYGSYNADWRYHLLTTTTIIGSCRSFDDALHATIMLFYDKYLALLFGHLEHNSFIDTYYFLSNENNKTIHDDLYHIWCDSLKSTLETVDRTMMNRDVIEIPLFFNLRFPCATTEYGIIRQIRDTTIKRSQDDERIQRDELANQAMKQLTDKSIYKENIKLIFNTSDLFTHYYHDQVALAQDEAKVYQLPTSFVQRLLTLSPTRSITNQLQHLLIDHVELFEILRIFEISMQLV</sequence>
<evidence type="ECO:0000313" key="4">
    <source>
        <dbReference type="Proteomes" id="UP000663833"/>
    </source>
</evidence>
<reference evidence="3" key="1">
    <citation type="submission" date="2021-02" db="EMBL/GenBank/DDBJ databases">
        <authorList>
            <person name="Nowell W R."/>
        </authorList>
    </citation>
    <scope>NUCLEOTIDE SEQUENCE</scope>
</reference>
<feature type="compositionally biased region" description="Polar residues" evidence="1">
    <location>
        <begin position="29"/>
        <end position="48"/>
    </location>
</feature>
<comment type="caution">
    <text evidence="3">The sequence shown here is derived from an EMBL/GenBank/DDBJ whole genome shotgun (WGS) entry which is preliminary data.</text>
</comment>
<feature type="non-terminal residue" evidence="3">
    <location>
        <position position="3330"/>
    </location>
</feature>
<dbReference type="InterPro" id="IPR031248">
    <property type="entry name" value="RNF213"/>
</dbReference>
<dbReference type="GO" id="GO:0016887">
    <property type="term" value="F:ATP hydrolysis activity"/>
    <property type="evidence" value="ECO:0007669"/>
    <property type="project" value="InterPro"/>
</dbReference>
<feature type="domain" description="AAA+ ATPase" evidence="2">
    <location>
        <begin position="2331"/>
        <end position="2516"/>
    </location>
</feature>
<dbReference type="SMART" id="SM00382">
    <property type="entry name" value="AAA"/>
    <property type="match status" value="2"/>
</dbReference>
<dbReference type="InterPro" id="IPR003593">
    <property type="entry name" value="AAA+_ATPase"/>
</dbReference>
<gene>
    <name evidence="3" type="ORF">LUA448_LOCUS27291</name>
</gene>
<organism evidence="3 4">
    <name type="scientific">Rotaria socialis</name>
    <dbReference type="NCBI Taxonomy" id="392032"/>
    <lineage>
        <taxon>Eukaryota</taxon>
        <taxon>Metazoa</taxon>
        <taxon>Spiralia</taxon>
        <taxon>Gnathifera</taxon>
        <taxon>Rotifera</taxon>
        <taxon>Eurotatoria</taxon>
        <taxon>Bdelloidea</taxon>
        <taxon>Philodinida</taxon>
        <taxon>Philodinidae</taxon>
        <taxon>Rotaria</taxon>
    </lineage>
</organism>
<feature type="region of interest" description="Disordered" evidence="1">
    <location>
        <begin position="29"/>
        <end position="66"/>
    </location>
</feature>
<feature type="domain" description="AAA+ ATPase" evidence="2">
    <location>
        <begin position="1997"/>
        <end position="2126"/>
    </location>
</feature>
<evidence type="ECO:0000313" key="3">
    <source>
        <dbReference type="EMBL" id="CAF3537446.1"/>
    </source>
</evidence>
<dbReference type="Pfam" id="PF12775">
    <property type="entry name" value="AAA_7"/>
    <property type="match status" value="1"/>
</dbReference>
<evidence type="ECO:0000259" key="2">
    <source>
        <dbReference type="SMART" id="SM00382"/>
    </source>
</evidence>
<proteinExistence type="predicted"/>
<dbReference type="SUPFAM" id="SSF52540">
    <property type="entry name" value="P-loop containing nucleoside triphosphate hydrolases"/>
    <property type="match status" value="2"/>
</dbReference>
<name>A0A818J995_9BILA</name>
<dbReference type="InterPro" id="IPR027417">
    <property type="entry name" value="P-loop_NTPase"/>
</dbReference>
<dbReference type="Gene3D" id="3.40.50.300">
    <property type="entry name" value="P-loop containing nucleotide triphosphate hydrolases"/>
    <property type="match status" value="2"/>
</dbReference>
<protein>
    <recommendedName>
        <fullName evidence="2">AAA+ ATPase domain-containing protein</fullName>
    </recommendedName>
</protein>
<feature type="non-terminal residue" evidence="3">
    <location>
        <position position="1"/>
    </location>
</feature>
<accession>A0A818J995</accession>
<dbReference type="CDD" id="cd00009">
    <property type="entry name" value="AAA"/>
    <property type="match status" value="1"/>
</dbReference>
<dbReference type="EMBL" id="CAJNYD010003682">
    <property type="protein sequence ID" value="CAF3537446.1"/>
    <property type="molecule type" value="Genomic_DNA"/>
</dbReference>
<evidence type="ECO:0000256" key="1">
    <source>
        <dbReference type="SAM" id="MobiDB-lite"/>
    </source>
</evidence>
<dbReference type="PANTHER" id="PTHR22605">
    <property type="entry name" value="RZ-TYPE DOMAIN-CONTAINING PROTEIN"/>
    <property type="match status" value="1"/>
</dbReference>
<dbReference type="Proteomes" id="UP000663833">
    <property type="component" value="Unassembled WGS sequence"/>
</dbReference>
<dbReference type="GO" id="GO:0004842">
    <property type="term" value="F:ubiquitin-protein transferase activity"/>
    <property type="evidence" value="ECO:0007669"/>
    <property type="project" value="InterPro"/>
</dbReference>
<dbReference type="PANTHER" id="PTHR22605:SF1">
    <property type="entry name" value="RZ-TYPE DOMAIN-CONTAINING PROTEIN"/>
    <property type="match status" value="1"/>
</dbReference>